<proteinExistence type="predicted"/>
<accession>B6G095</accession>
<name>B6G095_PEPHT</name>
<dbReference type="Proteomes" id="UP000003178">
    <property type="component" value="Unassembled WGS sequence"/>
</dbReference>
<gene>
    <name evidence="1" type="ORF">CLOHIR_01552</name>
</gene>
<dbReference type="EMBL" id="ABWP01000061">
    <property type="protein sequence ID" value="EEA84819.1"/>
    <property type="molecule type" value="Genomic_DNA"/>
</dbReference>
<reference evidence="1 2" key="1">
    <citation type="submission" date="2008-09" db="EMBL/GenBank/DDBJ databases">
        <authorList>
            <person name="Fulton L."/>
            <person name="Clifton S."/>
            <person name="Fulton B."/>
            <person name="Xu J."/>
            <person name="Minx P."/>
            <person name="Pepin K.H."/>
            <person name="Johnson M."/>
            <person name="Thiruvilangam P."/>
            <person name="Bhonagiri V."/>
            <person name="Nash W.E."/>
            <person name="Mardis E.R."/>
            <person name="Wilson R.K."/>
        </authorList>
    </citation>
    <scope>NUCLEOTIDE SEQUENCE [LARGE SCALE GENOMIC DNA]</scope>
    <source>
        <strain evidence="1 2">DSM 13275</strain>
    </source>
</reference>
<sequence length="108" mass="12789">MSYKSPYSLFYLFNSFLDFLVLKYITKKINVNKFIIINTFIPKNKLLSPFVSILIIFLKEFIDDIKIITGKIKPANLLFNFDKRFCIYTNNITKKTNKSVFIKSLPFQ</sequence>
<evidence type="ECO:0000313" key="2">
    <source>
        <dbReference type="Proteomes" id="UP000003178"/>
    </source>
</evidence>
<keyword evidence="2" id="KW-1185">Reference proteome</keyword>
<comment type="caution">
    <text evidence="1">The sequence shown here is derived from an EMBL/GenBank/DDBJ whole genome shotgun (WGS) entry which is preliminary data.</text>
</comment>
<protein>
    <submittedName>
        <fullName evidence="1">Uncharacterized protein</fullName>
    </submittedName>
</protein>
<reference evidence="1 2" key="2">
    <citation type="submission" date="2008-10" db="EMBL/GenBank/DDBJ databases">
        <title>Draft genome sequence of Clostridium hiranonis (DSM 13275).</title>
        <authorList>
            <person name="Sudarsanam P."/>
            <person name="Ley R."/>
            <person name="Guruge J."/>
            <person name="Turnbaugh P.J."/>
            <person name="Mahowald M."/>
            <person name="Liep D."/>
            <person name="Gordon J."/>
        </authorList>
    </citation>
    <scope>NUCLEOTIDE SEQUENCE [LARGE SCALE GENOMIC DNA]</scope>
    <source>
        <strain evidence="1 2">DSM 13275</strain>
    </source>
</reference>
<organism evidence="1 2">
    <name type="scientific">Peptacetobacter hiranonis (strain DSM 13275 / JCM 10541 / KCTC 15199 / TO-931)</name>
    <name type="common">Clostridium hiranonis</name>
    <dbReference type="NCBI Taxonomy" id="500633"/>
    <lineage>
        <taxon>Bacteria</taxon>
        <taxon>Bacillati</taxon>
        <taxon>Bacillota</taxon>
        <taxon>Clostridia</taxon>
        <taxon>Peptostreptococcales</taxon>
        <taxon>Peptostreptococcaceae</taxon>
        <taxon>Peptacetobacter</taxon>
    </lineage>
</organism>
<dbReference type="AlphaFoldDB" id="B6G095"/>
<evidence type="ECO:0000313" key="1">
    <source>
        <dbReference type="EMBL" id="EEA84819.1"/>
    </source>
</evidence>
<dbReference type="HOGENOM" id="CLU_2192424_0_0_9"/>